<reference evidence="1" key="1">
    <citation type="submission" date="2023-03" db="EMBL/GenBank/DDBJ databases">
        <title>Massive genome expansion in bonnet fungi (Mycena s.s.) driven by repeated elements and novel gene families across ecological guilds.</title>
        <authorList>
            <consortium name="Lawrence Berkeley National Laboratory"/>
            <person name="Harder C.B."/>
            <person name="Miyauchi S."/>
            <person name="Viragh M."/>
            <person name="Kuo A."/>
            <person name="Thoen E."/>
            <person name="Andreopoulos B."/>
            <person name="Lu D."/>
            <person name="Skrede I."/>
            <person name="Drula E."/>
            <person name="Henrissat B."/>
            <person name="Morin E."/>
            <person name="Kohler A."/>
            <person name="Barry K."/>
            <person name="LaButti K."/>
            <person name="Morin E."/>
            <person name="Salamov A."/>
            <person name="Lipzen A."/>
            <person name="Mereny Z."/>
            <person name="Hegedus B."/>
            <person name="Baldrian P."/>
            <person name="Stursova M."/>
            <person name="Weitz H."/>
            <person name="Taylor A."/>
            <person name="Grigoriev I.V."/>
            <person name="Nagy L.G."/>
            <person name="Martin F."/>
            <person name="Kauserud H."/>
        </authorList>
    </citation>
    <scope>NUCLEOTIDE SEQUENCE</scope>
    <source>
        <strain evidence="1">CBHHK002</strain>
    </source>
</reference>
<gene>
    <name evidence="1" type="ORF">DFH08DRAFT_685835</name>
</gene>
<name>A0AAD7AHN8_9AGAR</name>
<dbReference type="EMBL" id="JARIHO010000006">
    <property type="protein sequence ID" value="KAJ7359254.1"/>
    <property type="molecule type" value="Genomic_DNA"/>
</dbReference>
<comment type="caution">
    <text evidence="1">The sequence shown here is derived from an EMBL/GenBank/DDBJ whole genome shotgun (WGS) entry which is preliminary data.</text>
</comment>
<dbReference type="Proteomes" id="UP001218218">
    <property type="component" value="Unassembled WGS sequence"/>
</dbReference>
<evidence type="ECO:0000313" key="1">
    <source>
        <dbReference type="EMBL" id="KAJ7359254.1"/>
    </source>
</evidence>
<sequence>SDTNIFEPPTLEYSAYQRLSQPSLDILTQVAQSLPERLPEPELESGSIFEDESHNDYASISTSTSPALPFTSTQALEMLVADRNFDEALRVLNMLLELGTRIPPSFAYESAAIAAVTTPASTAAEMDDQIETFRKWLSLIPLANKARPRRFRRLRDRIILSPFHSLRLIMEFGLILAEKGHARSTHHSVITFICMYGDPDVTLRYVDELRARNRMFLEQSSQLAEVDRLDTKLRVDIVGLAVRTLANAGRFDHAVQLIPDPTETDFHLTPYTYHYLVHRMKETGDPRYVPHINFVLELRENTVKLAEQARARWLARRTARLDDFPGEDILLASSLSPSTPQRVGSNLAKSLRALRKALRHYLPSRPPHPLTIVRFLEVYLASGRTRAIPLLRKLALRRHGDYHRSYVFAEMLFHTRRRKPDLVIQTFVTHFFIVGIPRDELLFQLRATDTERNPAADAVWAAAPEMKLFPSPMHVAVAWRALLELTHDERAIESLYAKLLRFADPSAPQVPALHPGVPQLRPPPAWKNAVDASAFTPFVRRMCQALGTERGGQILKDMLRVGIQPGIYQLTELAMEYSRIGDVRRTFIVLDQVENAAKVLESTDATEGDDADDNEATQKRRALQDHLPQLDQVFYVAVVRGFIMSKRIAQARQVEQRMYKRYGYVPGVNQHVDELYEDLQVAEKGEVVAPREVRPQFLNALRRCLTFIGSPSRPSSTTPDTGHCFIRYPIVPLAYPYSN</sequence>
<organism evidence="1 2">
    <name type="scientific">Mycena albidolilacea</name>
    <dbReference type="NCBI Taxonomy" id="1033008"/>
    <lineage>
        <taxon>Eukaryota</taxon>
        <taxon>Fungi</taxon>
        <taxon>Dikarya</taxon>
        <taxon>Basidiomycota</taxon>
        <taxon>Agaricomycotina</taxon>
        <taxon>Agaricomycetes</taxon>
        <taxon>Agaricomycetidae</taxon>
        <taxon>Agaricales</taxon>
        <taxon>Marasmiineae</taxon>
        <taxon>Mycenaceae</taxon>
        <taxon>Mycena</taxon>
    </lineage>
</organism>
<feature type="non-terminal residue" evidence="1">
    <location>
        <position position="1"/>
    </location>
</feature>
<accession>A0AAD7AHN8</accession>
<proteinExistence type="predicted"/>
<keyword evidence="2" id="KW-1185">Reference proteome</keyword>
<dbReference type="AlphaFoldDB" id="A0AAD7AHN8"/>
<protein>
    <submittedName>
        <fullName evidence="1">Uncharacterized protein</fullName>
    </submittedName>
</protein>
<evidence type="ECO:0000313" key="2">
    <source>
        <dbReference type="Proteomes" id="UP001218218"/>
    </source>
</evidence>